<organism evidence="2 3">
    <name type="scientific">Ficus carica</name>
    <name type="common">Common fig</name>
    <dbReference type="NCBI Taxonomy" id="3494"/>
    <lineage>
        <taxon>Eukaryota</taxon>
        <taxon>Viridiplantae</taxon>
        <taxon>Streptophyta</taxon>
        <taxon>Embryophyta</taxon>
        <taxon>Tracheophyta</taxon>
        <taxon>Spermatophyta</taxon>
        <taxon>Magnoliopsida</taxon>
        <taxon>eudicotyledons</taxon>
        <taxon>Gunneridae</taxon>
        <taxon>Pentapetalae</taxon>
        <taxon>rosids</taxon>
        <taxon>fabids</taxon>
        <taxon>Rosales</taxon>
        <taxon>Moraceae</taxon>
        <taxon>Ficeae</taxon>
        <taxon>Ficus</taxon>
    </lineage>
</organism>
<evidence type="ECO:0000313" key="2">
    <source>
        <dbReference type="EMBL" id="GMN50021.1"/>
    </source>
</evidence>
<protein>
    <submittedName>
        <fullName evidence="2">Uncharacterized protein</fullName>
    </submittedName>
</protein>
<feature type="region of interest" description="Disordered" evidence="1">
    <location>
        <begin position="69"/>
        <end position="111"/>
    </location>
</feature>
<comment type="caution">
    <text evidence="2">The sequence shown here is derived from an EMBL/GenBank/DDBJ whole genome shotgun (WGS) entry which is preliminary data.</text>
</comment>
<proteinExistence type="predicted"/>
<keyword evidence="3" id="KW-1185">Reference proteome</keyword>
<gene>
    <name evidence="2" type="ORF">TIFTF001_019195</name>
</gene>
<name>A0AA88DBI3_FICCA</name>
<feature type="compositionally biased region" description="Pro residues" evidence="1">
    <location>
        <begin position="82"/>
        <end position="97"/>
    </location>
</feature>
<dbReference type="AlphaFoldDB" id="A0AA88DBI3"/>
<evidence type="ECO:0000256" key="1">
    <source>
        <dbReference type="SAM" id="MobiDB-lite"/>
    </source>
</evidence>
<sequence>MAVLFAAKPLQYTFTKNNDSIPFQNPLFLVAFSVPCTHLLLNRHGCPQNRIFYSPSSLRRRRLALPFPSHPGLRPCLAAKPGHPPPPPQSDPPPEPPQLAGTQLVFSSSIS</sequence>
<evidence type="ECO:0000313" key="3">
    <source>
        <dbReference type="Proteomes" id="UP001187192"/>
    </source>
</evidence>
<accession>A0AA88DBI3</accession>
<dbReference type="EMBL" id="BTGU01000032">
    <property type="protein sequence ID" value="GMN50021.1"/>
    <property type="molecule type" value="Genomic_DNA"/>
</dbReference>
<dbReference type="Proteomes" id="UP001187192">
    <property type="component" value="Unassembled WGS sequence"/>
</dbReference>
<feature type="compositionally biased region" description="Polar residues" evidence="1">
    <location>
        <begin position="100"/>
        <end position="111"/>
    </location>
</feature>
<reference evidence="2" key="1">
    <citation type="submission" date="2023-07" db="EMBL/GenBank/DDBJ databases">
        <title>draft genome sequence of fig (Ficus carica).</title>
        <authorList>
            <person name="Takahashi T."/>
            <person name="Nishimura K."/>
        </authorList>
    </citation>
    <scope>NUCLEOTIDE SEQUENCE</scope>
</reference>